<protein>
    <recommendedName>
        <fullName evidence="13">GATA-type domain-containing protein</fullName>
    </recommendedName>
</protein>
<dbReference type="PANTHER" id="PTHR45658">
    <property type="entry name" value="GATA TRANSCRIPTION FACTOR"/>
    <property type="match status" value="1"/>
</dbReference>
<comment type="caution">
    <text evidence="14">The sequence shown here is derived from an EMBL/GenBank/DDBJ whole genome shotgun (WGS) entry which is preliminary data.</text>
</comment>
<dbReference type="GO" id="GO:0008270">
    <property type="term" value="F:zinc ion binding"/>
    <property type="evidence" value="ECO:0007669"/>
    <property type="project" value="UniProtKB-KW"/>
</dbReference>
<feature type="compositionally biased region" description="Basic residues" evidence="12">
    <location>
        <begin position="184"/>
        <end position="195"/>
    </location>
</feature>
<keyword evidence="7" id="KW-0238">DNA-binding</keyword>
<dbReference type="PROSITE" id="PS50114">
    <property type="entry name" value="GATA_ZN_FINGER_2"/>
    <property type="match status" value="1"/>
</dbReference>
<dbReference type="InterPro" id="IPR000679">
    <property type="entry name" value="Znf_GATA"/>
</dbReference>
<keyword evidence="8" id="KW-0010">Activator</keyword>
<dbReference type="SUPFAM" id="SSF57716">
    <property type="entry name" value="Glucocorticoid receptor-like (DNA-binding domain)"/>
    <property type="match status" value="1"/>
</dbReference>
<dbReference type="InterPro" id="IPR051140">
    <property type="entry name" value="GATA_TF"/>
</dbReference>
<accession>A0AAV5IN43</accession>
<evidence type="ECO:0000256" key="7">
    <source>
        <dbReference type="ARBA" id="ARBA00023125"/>
    </source>
</evidence>
<comment type="similarity">
    <text evidence="2">Belongs to the type IV zinc-finger family. Class A subfamily.</text>
</comment>
<evidence type="ECO:0000256" key="8">
    <source>
        <dbReference type="ARBA" id="ARBA00023159"/>
    </source>
</evidence>
<evidence type="ECO:0000256" key="4">
    <source>
        <dbReference type="ARBA" id="ARBA00022771"/>
    </source>
</evidence>
<organism evidence="14 15">
    <name type="scientific">Rubroshorea leprosula</name>
    <dbReference type="NCBI Taxonomy" id="152421"/>
    <lineage>
        <taxon>Eukaryota</taxon>
        <taxon>Viridiplantae</taxon>
        <taxon>Streptophyta</taxon>
        <taxon>Embryophyta</taxon>
        <taxon>Tracheophyta</taxon>
        <taxon>Spermatophyta</taxon>
        <taxon>Magnoliopsida</taxon>
        <taxon>eudicotyledons</taxon>
        <taxon>Gunneridae</taxon>
        <taxon>Pentapetalae</taxon>
        <taxon>rosids</taxon>
        <taxon>malvids</taxon>
        <taxon>Malvales</taxon>
        <taxon>Dipterocarpaceae</taxon>
        <taxon>Rubroshorea</taxon>
    </lineage>
</organism>
<reference evidence="14 15" key="1">
    <citation type="journal article" date="2021" name="Commun. Biol.">
        <title>The genome of Shorea leprosula (Dipterocarpaceae) highlights the ecological relevance of drought in aseasonal tropical rainforests.</title>
        <authorList>
            <person name="Ng K.K.S."/>
            <person name="Kobayashi M.J."/>
            <person name="Fawcett J.A."/>
            <person name="Hatakeyama M."/>
            <person name="Paape T."/>
            <person name="Ng C.H."/>
            <person name="Ang C.C."/>
            <person name="Tnah L.H."/>
            <person name="Lee C.T."/>
            <person name="Nishiyama T."/>
            <person name="Sese J."/>
            <person name="O'Brien M.J."/>
            <person name="Copetti D."/>
            <person name="Mohd Noor M.I."/>
            <person name="Ong R.C."/>
            <person name="Putra M."/>
            <person name="Sireger I.Z."/>
            <person name="Indrioko S."/>
            <person name="Kosugi Y."/>
            <person name="Izuno A."/>
            <person name="Isagi Y."/>
            <person name="Lee S.L."/>
            <person name="Shimizu K.K."/>
        </authorList>
    </citation>
    <scope>NUCLEOTIDE SEQUENCE [LARGE SCALE GENOMIC DNA]</scope>
    <source>
        <strain evidence="14">214</strain>
    </source>
</reference>
<evidence type="ECO:0000256" key="12">
    <source>
        <dbReference type="SAM" id="MobiDB-lite"/>
    </source>
</evidence>
<feature type="domain" description="GATA-type" evidence="13">
    <location>
        <begin position="210"/>
        <end position="246"/>
    </location>
</feature>
<dbReference type="SMART" id="SM00401">
    <property type="entry name" value="ZnF_GATA"/>
    <property type="match status" value="1"/>
</dbReference>
<dbReference type="AlphaFoldDB" id="A0AAV5IN43"/>
<proteinExistence type="inferred from homology"/>
<keyword evidence="15" id="KW-1185">Reference proteome</keyword>
<name>A0AAV5IN43_9ROSI</name>
<evidence type="ECO:0000256" key="6">
    <source>
        <dbReference type="ARBA" id="ARBA00023015"/>
    </source>
</evidence>
<sequence>MTEYRRNIFTMSDNWFFDQNFNLIEENFFDDVNLDQSLNDMTLEGDTVNGQKWDDEFQSLQPPPPMFYGDPCCAGLDENQIDSGGKSSPLSIFLDDNSVDVKDASLFRTSSPVSVLESISSCSGPAENSSANLKPNFLVKRTRSKRKRASTLNLQAILLLLSSSSTGDGFYESEPNGHLAERPSKKKKKKKKKNLTLRSDSSKMDKSESQQLVRKCLHCGITKTPQWREGPNGPKTLCNACGVRYRSGRLVPEYRPAASPTFIPSLHSNSHRKIVEMRRKAEGMRKKG</sequence>
<keyword evidence="6" id="KW-0805">Transcription regulation</keyword>
<dbReference type="Pfam" id="PF00320">
    <property type="entry name" value="GATA"/>
    <property type="match status" value="1"/>
</dbReference>
<evidence type="ECO:0000313" key="14">
    <source>
        <dbReference type="EMBL" id="GKV01226.1"/>
    </source>
</evidence>
<evidence type="ECO:0000259" key="13">
    <source>
        <dbReference type="PROSITE" id="PS50114"/>
    </source>
</evidence>
<evidence type="ECO:0000256" key="10">
    <source>
        <dbReference type="ARBA" id="ARBA00023242"/>
    </source>
</evidence>
<dbReference type="FunFam" id="3.30.50.10:FF:000018">
    <property type="entry name" value="GATA transcription factor"/>
    <property type="match status" value="1"/>
</dbReference>
<evidence type="ECO:0000313" key="15">
    <source>
        <dbReference type="Proteomes" id="UP001054252"/>
    </source>
</evidence>
<keyword evidence="9" id="KW-0804">Transcription</keyword>
<dbReference type="Proteomes" id="UP001054252">
    <property type="component" value="Unassembled WGS sequence"/>
</dbReference>
<dbReference type="GO" id="GO:0005634">
    <property type="term" value="C:nucleus"/>
    <property type="evidence" value="ECO:0007669"/>
    <property type="project" value="UniProtKB-SubCell"/>
</dbReference>
<dbReference type="Gene3D" id="3.30.50.10">
    <property type="entry name" value="Erythroid Transcription Factor GATA-1, subunit A"/>
    <property type="match status" value="1"/>
</dbReference>
<evidence type="ECO:0000256" key="1">
    <source>
        <dbReference type="ARBA" id="ARBA00004123"/>
    </source>
</evidence>
<feature type="region of interest" description="Disordered" evidence="12">
    <location>
        <begin position="171"/>
        <end position="209"/>
    </location>
</feature>
<dbReference type="InterPro" id="IPR013088">
    <property type="entry name" value="Znf_NHR/GATA"/>
</dbReference>
<evidence type="ECO:0000256" key="11">
    <source>
        <dbReference type="PROSITE-ProRule" id="PRU00094"/>
    </source>
</evidence>
<dbReference type="EMBL" id="BPVZ01000016">
    <property type="protein sequence ID" value="GKV01226.1"/>
    <property type="molecule type" value="Genomic_DNA"/>
</dbReference>
<gene>
    <name evidence="14" type="ORF">SLEP1_g13793</name>
</gene>
<dbReference type="GO" id="GO:0006355">
    <property type="term" value="P:regulation of DNA-templated transcription"/>
    <property type="evidence" value="ECO:0007669"/>
    <property type="project" value="InterPro"/>
</dbReference>
<keyword evidence="5" id="KW-0862">Zinc</keyword>
<comment type="subcellular location">
    <subcellularLocation>
        <location evidence="1">Nucleus</location>
    </subcellularLocation>
</comment>
<evidence type="ECO:0000256" key="9">
    <source>
        <dbReference type="ARBA" id="ARBA00023163"/>
    </source>
</evidence>
<dbReference type="GO" id="GO:0043565">
    <property type="term" value="F:sequence-specific DNA binding"/>
    <property type="evidence" value="ECO:0007669"/>
    <property type="project" value="InterPro"/>
</dbReference>
<dbReference type="PROSITE" id="PS00344">
    <property type="entry name" value="GATA_ZN_FINGER_1"/>
    <property type="match status" value="1"/>
</dbReference>
<evidence type="ECO:0000256" key="5">
    <source>
        <dbReference type="ARBA" id="ARBA00022833"/>
    </source>
</evidence>
<evidence type="ECO:0000256" key="3">
    <source>
        <dbReference type="ARBA" id="ARBA00022723"/>
    </source>
</evidence>
<keyword evidence="10" id="KW-0539">Nucleus</keyword>
<dbReference type="GO" id="GO:0030154">
    <property type="term" value="P:cell differentiation"/>
    <property type="evidence" value="ECO:0007669"/>
    <property type="project" value="TreeGrafter"/>
</dbReference>
<evidence type="ECO:0000256" key="2">
    <source>
        <dbReference type="ARBA" id="ARBA00005694"/>
    </source>
</evidence>
<keyword evidence="4 11" id="KW-0863">Zinc-finger</keyword>
<keyword evidence="3" id="KW-0479">Metal-binding</keyword>
<dbReference type="PANTHER" id="PTHR45658:SF134">
    <property type="entry name" value="GATA TYPE ZINC FINGER TRANSCRIPTION FACTOR FAMILY PROTEIN"/>
    <property type="match status" value="1"/>
</dbReference>
<dbReference type="CDD" id="cd00202">
    <property type="entry name" value="ZnF_GATA"/>
    <property type="match status" value="1"/>
</dbReference>